<proteinExistence type="predicted"/>
<dbReference type="OrthoDB" id="9796702at2"/>
<dbReference type="EMBL" id="SXFB01000004">
    <property type="protein sequence ID" value="NFV25957.1"/>
    <property type="molecule type" value="Genomic_DNA"/>
</dbReference>
<dbReference type="AlphaFoldDB" id="A0A0M1LV82"/>
<keyword evidence="1" id="KW-0472">Membrane</keyword>
<evidence type="ECO:0000313" key="2">
    <source>
        <dbReference type="EMBL" id="NFN34430.1"/>
    </source>
</evidence>
<comment type="caution">
    <text evidence="3">The sequence shown here is derived from an EMBL/GenBank/DDBJ whole genome shotgun (WGS) entry which is preliminary data.</text>
</comment>
<dbReference type="RefSeq" id="WP_003371789.1">
    <property type="nucleotide sequence ID" value="NZ_JACBBA010000001.1"/>
</dbReference>
<organism evidence="3 5">
    <name type="scientific">Clostridium botulinum</name>
    <dbReference type="NCBI Taxonomy" id="1491"/>
    <lineage>
        <taxon>Bacteria</taxon>
        <taxon>Bacillati</taxon>
        <taxon>Bacillota</taxon>
        <taxon>Clostridia</taxon>
        <taxon>Eubacteriales</taxon>
        <taxon>Clostridiaceae</taxon>
        <taxon>Clostridium</taxon>
    </lineage>
</organism>
<protein>
    <recommendedName>
        <fullName evidence="6">SGNH/GDSL hydrolase family protein</fullName>
    </recommendedName>
</protein>
<evidence type="ECO:0008006" key="6">
    <source>
        <dbReference type="Google" id="ProtNLM"/>
    </source>
</evidence>
<dbReference type="SUPFAM" id="SSF52266">
    <property type="entry name" value="SGNH hydrolase"/>
    <property type="match status" value="2"/>
</dbReference>
<evidence type="ECO:0000313" key="4">
    <source>
        <dbReference type="Proteomes" id="UP000473681"/>
    </source>
</evidence>
<evidence type="ECO:0000256" key="1">
    <source>
        <dbReference type="SAM" id="Phobius"/>
    </source>
</evidence>
<dbReference type="Gene3D" id="3.40.50.1110">
    <property type="entry name" value="SGNH hydrolase"/>
    <property type="match status" value="1"/>
</dbReference>
<sequence length="452" mass="53329">MHNSKLAWFKTIIFIILLIFINNILIYIISPVNNISRDTILDMYSEKNNIDMVFAGSSYSRRIDPYIMDKELDCNTFNYGFNGQIYIGTYYCLKELFKYHKPKTVVVSTDLNSYIDKEENPKSYMAIISSLKSITNKLEFYFNSANDGSYLNRLLIWPEYHLDSLKDIPSNIKKKNEKSYIDYPDENQSQIYKESYENKKSGYMGKGFLKIDVSNPKNVLKDNKLGKMVIKNTNLNDIKEKNIKYFKKIVDLCKENSAEVIFLQAPIPTHSIFSEKNYFKFDEEISRISKENGVDYYNFNLIKPELFKSKTEYFQDKFHLNATGSEVFSKSFAEFLKLRSSGEDMSKYFYTSEEYFDTINYINNTWFTWKMDKDKIDIKADSFYGNNIKPEYQFILIDSKTGKKEVIRDYDTNPNFTLKKPKLSTYKIRVNAREVGNNVEFSRYYEEGFGKK</sequence>
<gene>
    <name evidence="2" type="ORF">FDB51_04650</name>
    <name evidence="3" type="ORF">FDG31_07175</name>
</gene>
<dbReference type="Proteomes" id="UP000486903">
    <property type="component" value="Unassembled WGS sequence"/>
</dbReference>
<dbReference type="InterPro" id="IPR036514">
    <property type="entry name" value="SGNH_hydro_sf"/>
</dbReference>
<accession>A0A0M1LV82</accession>
<dbReference type="EMBL" id="SWVK01000005">
    <property type="protein sequence ID" value="NFN34430.1"/>
    <property type="molecule type" value="Genomic_DNA"/>
</dbReference>
<evidence type="ECO:0000313" key="3">
    <source>
        <dbReference type="EMBL" id="NFV25957.1"/>
    </source>
</evidence>
<name>A0A0M1LV82_CLOBO</name>
<keyword evidence="1" id="KW-1133">Transmembrane helix</keyword>
<dbReference type="Proteomes" id="UP000473681">
    <property type="component" value="Unassembled WGS sequence"/>
</dbReference>
<evidence type="ECO:0000313" key="5">
    <source>
        <dbReference type="Proteomes" id="UP000486903"/>
    </source>
</evidence>
<reference evidence="4 5" key="1">
    <citation type="submission" date="2019-04" db="EMBL/GenBank/DDBJ databases">
        <title>Genome sequencing of Clostridium botulinum Groups I-IV and Clostridium butyricum.</title>
        <authorList>
            <person name="Brunt J."/>
            <person name="Van Vliet A.H.M."/>
            <person name="Stringer S.C."/>
            <person name="Carter A.T."/>
            <person name="Peck M.W."/>
        </authorList>
    </citation>
    <scope>NUCLEOTIDE SEQUENCE [LARGE SCALE GENOMIC DNA]</scope>
    <source>
        <strain evidence="3 5">BL81</strain>
        <strain evidence="2 4">CB-K-33E</strain>
    </source>
</reference>
<feature type="transmembrane region" description="Helical" evidence="1">
    <location>
        <begin position="7"/>
        <end position="29"/>
    </location>
</feature>
<keyword evidence="1" id="KW-0812">Transmembrane</keyword>